<dbReference type="STRING" id="754436.JCM19237_2197"/>
<keyword evidence="2" id="KW-1134">Transmembrane beta strand</keyword>
<evidence type="ECO:0000256" key="3">
    <source>
        <dbReference type="SAM" id="SignalP"/>
    </source>
</evidence>
<name>A0A090QMC0_9GAMM</name>
<dbReference type="Proteomes" id="UP000029227">
    <property type="component" value="Unassembled WGS sequence"/>
</dbReference>
<keyword evidence="2" id="KW-0813">Transport</keyword>
<dbReference type="GO" id="GO:0015344">
    <property type="term" value="F:siderophore uptake transmembrane transporter activity"/>
    <property type="evidence" value="ECO:0007669"/>
    <property type="project" value="TreeGrafter"/>
</dbReference>
<keyword evidence="2" id="KW-0472">Membrane</keyword>
<evidence type="ECO:0000256" key="1">
    <source>
        <dbReference type="ARBA" id="ARBA00022729"/>
    </source>
</evidence>
<comment type="subcellular location">
    <subcellularLocation>
        <location evidence="2">Cell outer membrane</location>
        <topology evidence="2">Multi-pass membrane protein</topology>
    </subcellularLocation>
</comment>
<dbReference type="GO" id="GO:0044718">
    <property type="term" value="P:siderophore transmembrane transport"/>
    <property type="evidence" value="ECO:0007669"/>
    <property type="project" value="TreeGrafter"/>
</dbReference>
<dbReference type="SUPFAM" id="SSF56935">
    <property type="entry name" value="Porins"/>
    <property type="match status" value="1"/>
</dbReference>
<dbReference type="EMBL" id="BBMN01000003">
    <property type="protein sequence ID" value="GAL04046.1"/>
    <property type="molecule type" value="Genomic_DNA"/>
</dbReference>
<comment type="similarity">
    <text evidence="2">Belongs to the TonB-dependent receptor family.</text>
</comment>
<dbReference type="InterPro" id="IPR012910">
    <property type="entry name" value="Plug_dom"/>
</dbReference>
<dbReference type="PANTHER" id="PTHR30069:SF53">
    <property type="entry name" value="COLICIN I RECEPTOR-RELATED"/>
    <property type="match status" value="1"/>
</dbReference>
<reference evidence="5 6" key="1">
    <citation type="journal article" date="2014" name="Genome Announc.">
        <title>Draft Genome Sequences of Two Vibrionaceae Species, Vibrio ponticus C121 and Photobacterium aphoticum C119, Isolated as Coral Reef Microbiota.</title>
        <authorList>
            <person name="Al-saari N."/>
            <person name="Meirelles P.M."/>
            <person name="Mino S."/>
            <person name="Suda W."/>
            <person name="Oshima K."/>
            <person name="Hattori M."/>
            <person name="Ohkuma M."/>
            <person name="Thompson F.L."/>
            <person name="Gomez-Gil B."/>
            <person name="Sawabe T."/>
            <person name="Sawabe T."/>
        </authorList>
    </citation>
    <scope>NUCLEOTIDE SEQUENCE [LARGE SCALE GENOMIC DNA]</scope>
    <source>
        <strain evidence="5 6">JCM 19237</strain>
    </source>
</reference>
<proteinExistence type="inferred from homology"/>
<dbReference type="Gene3D" id="2.170.130.10">
    <property type="entry name" value="TonB-dependent receptor, plug domain"/>
    <property type="match status" value="1"/>
</dbReference>
<keyword evidence="1 3" id="KW-0732">Signal</keyword>
<evidence type="ECO:0000313" key="6">
    <source>
        <dbReference type="Proteomes" id="UP000029227"/>
    </source>
</evidence>
<dbReference type="eggNOG" id="COG4771">
    <property type="taxonomic scope" value="Bacteria"/>
</dbReference>
<dbReference type="GO" id="GO:0009279">
    <property type="term" value="C:cell outer membrane"/>
    <property type="evidence" value="ECO:0007669"/>
    <property type="project" value="UniProtKB-SubCell"/>
</dbReference>
<comment type="caution">
    <text evidence="5">The sequence shown here is derived from an EMBL/GenBank/DDBJ whole genome shotgun (WGS) entry which is preliminary data.</text>
</comment>
<sequence length="197" mass="21015">MSTTQPFVSPAVLLPTLLSSAILAVFSSSAWASSEKPSEERPSQVVHDDTPVQALDRMVVTATLTEHSELTAPASVSVITAEDIAKMPVKDLSEAIRSSTGVNIEGSTAYGRNSIRIRGLDGKHTLLLINGRRINSQDALIRGNDFDLATIPLTAISRIEVVRGPVSSLYGSEAMGGVVNVILKRLRKLVRLSRGGI</sequence>
<organism evidence="5 6">
    <name type="scientific">Photobacterium aphoticum</name>
    <dbReference type="NCBI Taxonomy" id="754436"/>
    <lineage>
        <taxon>Bacteria</taxon>
        <taxon>Pseudomonadati</taxon>
        <taxon>Pseudomonadota</taxon>
        <taxon>Gammaproteobacteria</taxon>
        <taxon>Vibrionales</taxon>
        <taxon>Vibrionaceae</taxon>
        <taxon>Photobacterium</taxon>
    </lineage>
</organism>
<accession>A0A090QMC0</accession>
<keyword evidence="2" id="KW-0998">Cell outer membrane</keyword>
<feature type="signal peptide" evidence="3">
    <location>
        <begin position="1"/>
        <end position="32"/>
    </location>
</feature>
<keyword evidence="2" id="KW-0812">Transmembrane</keyword>
<dbReference type="AlphaFoldDB" id="A0A090QMC0"/>
<gene>
    <name evidence="5" type="ORF">JCM19237_2197</name>
</gene>
<dbReference type="Pfam" id="PF07715">
    <property type="entry name" value="Plug"/>
    <property type="match status" value="1"/>
</dbReference>
<feature type="chain" id="PRO_5001861888" evidence="3">
    <location>
        <begin position="33"/>
        <end position="197"/>
    </location>
</feature>
<feature type="domain" description="TonB-dependent receptor plug" evidence="4">
    <location>
        <begin position="71"/>
        <end position="178"/>
    </location>
</feature>
<evidence type="ECO:0000256" key="2">
    <source>
        <dbReference type="PROSITE-ProRule" id="PRU01360"/>
    </source>
</evidence>
<dbReference type="InterPro" id="IPR039426">
    <property type="entry name" value="TonB-dep_rcpt-like"/>
</dbReference>
<evidence type="ECO:0000259" key="4">
    <source>
        <dbReference type="Pfam" id="PF07715"/>
    </source>
</evidence>
<dbReference type="PANTHER" id="PTHR30069">
    <property type="entry name" value="TONB-DEPENDENT OUTER MEMBRANE RECEPTOR"/>
    <property type="match status" value="1"/>
</dbReference>
<evidence type="ECO:0000313" key="5">
    <source>
        <dbReference type="EMBL" id="GAL04046.1"/>
    </source>
</evidence>
<protein>
    <submittedName>
        <fullName evidence="5">Colicin I receptor</fullName>
    </submittedName>
</protein>
<dbReference type="PROSITE" id="PS52016">
    <property type="entry name" value="TONB_DEPENDENT_REC_3"/>
    <property type="match status" value="1"/>
</dbReference>
<dbReference type="InterPro" id="IPR037066">
    <property type="entry name" value="Plug_dom_sf"/>
</dbReference>
<keyword evidence="5" id="KW-0675">Receptor</keyword>